<dbReference type="PROSITE" id="PS51354">
    <property type="entry name" value="GLUTAREDOXIN_2"/>
    <property type="match status" value="1"/>
</dbReference>
<dbReference type="OrthoDB" id="423313at2759"/>
<name>A0A835DBM7_TETSI</name>
<dbReference type="CDD" id="cd03031">
    <property type="entry name" value="GRX_GRX_like"/>
    <property type="match status" value="1"/>
</dbReference>
<keyword evidence="3" id="KW-1185">Reference proteome</keyword>
<dbReference type="InterPro" id="IPR036249">
    <property type="entry name" value="Thioredoxin-like_sf"/>
</dbReference>
<evidence type="ECO:0000313" key="2">
    <source>
        <dbReference type="EMBL" id="KAF8394877.1"/>
    </source>
</evidence>
<reference evidence="2 3" key="1">
    <citation type="submission" date="2020-04" db="EMBL/GenBank/DDBJ databases">
        <title>Plant Genome Project.</title>
        <authorList>
            <person name="Zhang R.-G."/>
        </authorList>
    </citation>
    <scope>NUCLEOTIDE SEQUENCE [LARGE SCALE GENOMIC DNA]</scope>
    <source>
        <strain evidence="2">YNK0</strain>
        <tissue evidence="2">Leaf</tissue>
    </source>
</reference>
<evidence type="ECO:0000259" key="1">
    <source>
        <dbReference type="Pfam" id="PF00462"/>
    </source>
</evidence>
<protein>
    <recommendedName>
        <fullName evidence="1">Glutaredoxin domain-containing protein</fullName>
    </recommendedName>
</protein>
<dbReference type="Pfam" id="PF00462">
    <property type="entry name" value="Glutaredoxin"/>
    <property type="match status" value="1"/>
</dbReference>
<dbReference type="InterPro" id="IPR002109">
    <property type="entry name" value="Glutaredoxin"/>
</dbReference>
<proteinExistence type="predicted"/>
<comment type="caution">
    <text evidence="2">The sequence shown here is derived from an EMBL/GenBank/DDBJ whole genome shotgun (WGS) entry which is preliminary data.</text>
</comment>
<accession>A0A835DBM7</accession>
<organism evidence="2 3">
    <name type="scientific">Tetracentron sinense</name>
    <name type="common">Spur-leaf</name>
    <dbReference type="NCBI Taxonomy" id="13715"/>
    <lineage>
        <taxon>Eukaryota</taxon>
        <taxon>Viridiplantae</taxon>
        <taxon>Streptophyta</taxon>
        <taxon>Embryophyta</taxon>
        <taxon>Tracheophyta</taxon>
        <taxon>Spermatophyta</taxon>
        <taxon>Magnoliopsida</taxon>
        <taxon>Trochodendrales</taxon>
        <taxon>Trochodendraceae</taxon>
        <taxon>Tetracentron</taxon>
    </lineage>
</organism>
<dbReference type="OMA" id="CCIACNE"/>
<sequence length="344" mass="37919">MWPPWGKSTGRNHTSTTSSSNFTFSTFKDIQSLCKEEPQLDHLKNPSIFHRIRVSRSVLRTWSSCSTLPDLPPEPNAPPPLPSPDPSITLVGAEKRIVVYFTSLRVVRKTFEDCRTVRSILRGFRLSIDERDLSMDAGFFEELQGILGRKNLTLPRVFIGGRYVGGADEIRQLHETGELKKFVEGFPAAEPGVCDGCAGFQFILCDQCNGSHKCYVEKGGFRSCSACNENGLIRPDTSSSSLEFLHPVTLPEFLLTDDLLFGFSSFSGCASPCFLNPVSSKDETTRSEAVGMEISPGEEPEVGTIQSGFGLVEAWRLSNDSLVEAEEMVSEGESSLWGKGSRRV</sequence>
<gene>
    <name evidence="2" type="ORF">HHK36_018814</name>
</gene>
<dbReference type="Gene3D" id="3.40.30.10">
    <property type="entry name" value="Glutaredoxin"/>
    <property type="match status" value="1"/>
</dbReference>
<dbReference type="Pfam" id="PF23733">
    <property type="entry name" value="GRXCR1-2_C"/>
    <property type="match status" value="1"/>
</dbReference>
<evidence type="ECO:0000313" key="3">
    <source>
        <dbReference type="Proteomes" id="UP000655225"/>
    </source>
</evidence>
<dbReference type="SUPFAM" id="SSF52833">
    <property type="entry name" value="Thioredoxin-like"/>
    <property type="match status" value="1"/>
</dbReference>
<dbReference type="AlphaFoldDB" id="A0A835DBM7"/>
<dbReference type="EMBL" id="JABCRI010000013">
    <property type="protein sequence ID" value="KAF8394877.1"/>
    <property type="molecule type" value="Genomic_DNA"/>
</dbReference>
<dbReference type="Proteomes" id="UP000655225">
    <property type="component" value="Unassembled WGS sequence"/>
</dbReference>
<dbReference type="PANTHER" id="PTHR45669">
    <property type="entry name" value="GLUTAREDOXIN DOMAIN-CONTAINING CYSTEINE-RICH PROTEIN CG12206-RELATED"/>
    <property type="match status" value="1"/>
</dbReference>
<dbReference type="PANTHER" id="PTHR45669:SF26">
    <property type="entry name" value="GLUTAREDOXIN DOMAIN-CONTAINING PROTEIN"/>
    <property type="match status" value="1"/>
</dbReference>
<feature type="domain" description="Glutaredoxin" evidence="1">
    <location>
        <begin position="98"/>
        <end position="164"/>
    </location>
</feature>